<keyword evidence="4" id="KW-0663">Pyridoxal phosphate</keyword>
<protein>
    <recommendedName>
        <fullName evidence="7">L-seryl-tRNA selenium transferase N-terminal domain-containing protein</fullName>
    </recommendedName>
</protein>
<dbReference type="PANTHER" id="PTHR32328">
    <property type="entry name" value="L-SERYL-TRNA(SEC) SELENIUM TRANSFERASE"/>
    <property type="match status" value="1"/>
</dbReference>
<dbReference type="Gene3D" id="3.90.1150.180">
    <property type="match status" value="1"/>
</dbReference>
<dbReference type="InterPro" id="IPR018319">
    <property type="entry name" value="SelA-like"/>
</dbReference>
<evidence type="ECO:0000313" key="8">
    <source>
        <dbReference type="EMBL" id="SUZ54766.1"/>
    </source>
</evidence>
<organism evidence="8">
    <name type="scientific">marine metagenome</name>
    <dbReference type="NCBI Taxonomy" id="408172"/>
    <lineage>
        <taxon>unclassified sequences</taxon>
        <taxon>metagenomes</taxon>
        <taxon>ecological metagenomes</taxon>
    </lineage>
</organism>
<evidence type="ECO:0000256" key="5">
    <source>
        <dbReference type="ARBA" id="ARBA00022917"/>
    </source>
</evidence>
<accession>A0A381NJI0</accession>
<dbReference type="Pfam" id="PF03841">
    <property type="entry name" value="SelA"/>
    <property type="match status" value="1"/>
</dbReference>
<comment type="cofactor">
    <cofactor evidence="1">
        <name>pyridoxal 5'-phosphate</name>
        <dbReference type="ChEBI" id="CHEBI:597326"/>
    </cofactor>
</comment>
<dbReference type="Gene3D" id="3.40.640.10">
    <property type="entry name" value="Type I PLP-dependent aspartate aminotransferase-like (Major domain)"/>
    <property type="match status" value="1"/>
</dbReference>
<dbReference type="NCBIfam" id="TIGR00474">
    <property type="entry name" value="selA"/>
    <property type="match status" value="1"/>
</dbReference>
<dbReference type="InterPro" id="IPR004534">
    <property type="entry name" value="SelA_trans"/>
</dbReference>
<dbReference type="PANTHER" id="PTHR32328:SF0">
    <property type="entry name" value="L-SERYL-TRNA(SEC) SELENIUM TRANSFERASE"/>
    <property type="match status" value="1"/>
</dbReference>
<evidence type="ECO:0000256" key="3">
    <source>
        <dbReference type="ARBA" id="ARBA00022679"/>
    </source>
</evidence>
<dbReference type="InterPro" id="IPR015424">
    <property type="entry name" value="PyrdxlP-dep_Trfase"/>
</dbReference>
<reference evidence="8" key="1">
    <citation type="submission" date="2018-05" db="EMBL/GenBank/DDBJ databases">
        <authorList>
            <person name="Lanie J.A."/>
            <person name="Ng W.-L."/>
            <person name="Kazmierczak K.M."/>
            <person name="Andrzejewski T.M."/>
            <person name="Davidsen T.M."/>
            <person name="Wayne K.J."/>
            <person name="Tettelin H."/>
            <person name="Glass J.I."/>
            <person name="Rusch D."/>
            <person name="Podicherti R."/>
            <person name="Tsui H.-C.T."/>
            <person name="Winkler M.E."/>
        </authorList>
    </citation>
    <scope>NUCLEOTIDE SEQUENCE</scope>
</reference>
<dbReference type="Pfam" id="PF12390">
    <property type="entry name" value="Se-cys_synth_N"/>
    <property type="match status" value="1"/>
</dbReference>
<proteinExistence type="inferred from homology"/>
<dbReference type="GO" id="GO:0005737">
    <property type="term" value="C:cytoplasm"/>
    <property type="evidence" value="ECO:0007669"/>
    <property type="project" value="InterPro"/>
</dbReference>
<keyword evidence="6" id="KW-0711">Selenium</keyword>
<name>A0A381NJI0_9ZZZZ</name>
<dbReference type="InterPro" id="IPR025862">
    <property type="entry name" value="SelA_trans_N_dom"/>
</dbReference>
<evidence type="ECO:0000256" key="6">
    <source>
        <dbReference type="ARBA" id="ARBA00023266"/>
    </source>
</evidence>
<feature type="domain" description="L-seryl-tRNA selenium transferase N-terminal" evidence="7">
    <location>
        <begin position="3"/>
        <end position="42"/>
    </location>
</feature>
<dbReference type="EMBL" id="UINC01000406">
    <property type="protein sequence ID" value="SUZ54766.1"/>
    <property type="molecule type" value="Genomic_DNA"/>
</dbReference>
<keyword evidence="3" id="KW-0808">Transferase</keyword>
<evidence type="ECO:0000256" key="1">
    <source>
        <dbReference type="ARBA" id="ARBA00001933"/>
    </source>
</evidence>
<evidence type="ECO:0000256" key="4">
    <source>
        <dbReference type="ARBA" id="ARBA00022898"/>
    </source>
</evidence>
<keyword evidence="2" id="KW-0963">Cytoplasm</keyword>
<dbReference type="AlphaFoldDB" id="A0A381NJI0"/>
<dbReference type="GO" id="GO:0004125">
    <property type="term" value="F:L-seryl-tRNA(Sec) selenium transferase activity"/>
    <property type="evidence" value="ECO:0007669"/>
    <property type="project" value="InterPro"/>
</dbReference>
<dbReference type="SUPFAM" id="SSF53383">
    <property type="entry name" value="PLP-dependent transferases"/>
    <property type="match status" value="1"/>
</dbReference>
<evidence type="ECO:0000256" key="2">
    <source>
        <dbReference type="ARBA" id="ARBA00022490"/>
    </source>
</evidence>
<keyword evidence="5" id="KW-0648">Protein biosynthesis</keyword>
<dbReference type="HAMAP" id="MF_00423">
    <property type="entry name" value="SelA"/>
    <property type="match status" value="1"/>
</dbReference>
<gene>
    <name evidence="8" type="ORF">METZ01_LOCUS7620</name>
</gene>
<dbReference type="InterPro" id="IPR015421">
    <property type="entry name" value="PyrdxlP-dep_Trfase_major"/>
</dbReference>
<dbReference type="GO" id="GO:0001514">
    <property type="term" value="P:selenocysteine incorporation"/>
    <property type="evidence" value="ECO:0007669"/>
    <property type="project" value="InterPro"/>
</dbReference>
<sequence>MQFRNLPSVDSVLANKSVAAAVESFDRDWVVGLVREELDAAREQIRQGADSPDADHLAVSTLQRIDDTMRAEPRQVINATGVVIHTNLGRAPLSRAAIEASNQAAQGYSNLELDLATGRRGSRQAQVQSLLRQITGAEAALAVNNNASAMLLGLSALASGKEVVVSRSEAVEIGGGFRVPDVLRQSGGTLVDVGTTNRTYVSDYDDAVTENTAAFLKVHASNFRVEGFTASVATAELAEVGARRGIPVLHDVGSGSLLLTEKYGLAHEPTPQESIKDGTGLVFFSGDKLLGGPQAGIVVGKKDLVDLLARHPLARAVRIDKLSLASLTATLLHYLKGEAEKEIPVWRMISTTEAALKKRAKSWQTGLEWPSSVKESRSAVGGGSLPGETLPSWVLSLDCQRTGAEEVMRRLRGSSTPVIARIEEDHVLLDPRTVLPEEDALLLDALSSAVAN</sequence>
<evidence type="ECO:0000259" key="7">
    <source>
        <dbReference type="Pfam" id="PF12390"/>
    </source>
</evidence>